<keyword evidence="1" id="KW-0670">Pyruvate</keyword>
<dbReference type="Proteomes" id="UP000325081">
    <property type="component" value="Unassembled WGS sequence"/>
</dbReference>
<accession>A0A5A7R2U5</accession>
<dbReference type="AlphaFoldDB" id="A0A5A7R2U5"/>
<keyword evidence="2" id="KW-1185">Reference proteome</keyword>
<protein>
    <submittedName>
        <fullName evidence="1">Phosphoenolpyruvate carboxylase 1</fullName>
    </submittedName>
</protein>
<sequence length="207" mass="23324">MGGAYIEKGQEFIDRGGRLKKAFPGGGKPFFQLFIRELRRHRSLRFALKTRSFYTKYSITNHLSNFPVKRLVDQSLDLGLRHPVLPQPDLRANEELALVVAAEDAFDDSLGAQCGLNSSDVSWFGDEIGSDLEVERTALSEDDLPLCIYAVVVNLDMMAVLVSRPSLIIHWIRIHKEDSLYNYSGYIVPPNKIKPIVKPRTNGKPLP</sequence>
<evidence type="ECO:0000313" key="1">
    <source>
        <dbReference type="EMBL" id="GER51738.1"/>
    </source>
</evidence>
<organism evidence="1 2">
    <name type="scientific">Striga asiatica</name>
    <name type="common">Asiatic witchweed</name>
    <name type="synonym">Buchnera asiatica</name>
    <dbReference type="NCBI Taxonomy" id="4170"/>
    <lineage>
        <taxon>Eukaryota</taxon>
        <taxon>Viridiplantae</taxon>
        <taxon>Streptophyta</taxon>
        <taxon>Embryophyta</taxon>
        <taxon>Tracheophyta</taxon>
        <taxon>Spermatophyta</taxon>
        <taxon>Magnoliopsida</taxon>
        <taxon>eudicotyledons</taxon>
        <taxon>Gunneridae</taxon>
        <taxon>Pentapetalae</taxon>
        <taxon>asterids</taxon>
        <taxon>lamiids</taxon>
        <taxon>Lamiales</taxon>
        <taxon>Orobanchaceae</taxon>
        <taxon>Buchnereae</taxon>
        <taxon>Striga</taxon>
    </lineage>
</organism>
<dbReference type="EMBL" id="BKCP01009848">
    <property type="protein sequence ID" value="GER51738.1"/>
    <property type="molecule type" value="Genomic_DNA"/>
</dbReference>
<name>A0A5A7R2U5_STRAF</name>
<comment type="caution">
    <text evidence="1">The sequence shown here is derived from an EMBL/GenBank/DDBJ whole genome shotgun (WGS) entry which is preliminary data.</text>
</comment>
<evidence type="ECO:0000313" key="2">
    <source>
        <dbReference type="Proteomes" id="UP000325081"/>
    </source>
</evidence>
<reference evidence="2" key="1">
    <citation type="journal article" date="2019" name="Curr. Biol.">
        <title>Genome Sequence of Striga asiatica Provides Insight into the Evolution of Plant Parasitism.</title>
        <authorList>
            <person name="Yoshida S."/>
            <person name="Kim S."/>
            <person name="Wafula E.K."/>
            <person name="Tanskanen J."/>
            <person name="Kim Y.M."/>
            <person name="Honaas L."/>
            <person name="Yang Z."/>
            <person name="Spallek T."/>
            <person name="Conn C.E."/>
            <person name="Ichihashi Y."/>
            <person name="Cheong K."/>
            <person name="Cui S."/>
            <person name="Der J.P."/>
            <person name="Gundlach H."/>
            <person name="Jiao Y."/>
            <person name="Hori C."/>
            <person name="Ishida J.K."/>
            <person name="Kasahara H."/>
            <person name="Kiba T."/>
            <person name="Kim M.S."/>
            <person name="Koo N."/>
            <person name="Laohavisit A."/>
            <person name="Lee Y.H."/>
            <person name="Lumba S."/>
            <person name="McCourt P."/>
            <person name="Mortimer J.C."/>
            <person name="Mutuku J.M."/>
            <person name="Nomura T."/>
            <person name="Sasaki-Sekimoto Y."/>
            <person name="Seto Y."/>
            <person name="Wang Y."/>
            <person name="Wakatake T."/>
            <person name="Sakakibara H."/>
            <person name="Demura T."/>
            <person name="Yamaguchi S."/>
            <person name="Yoneyama K."/>
            <person name="Manabe R.I."/>
            <person name="Nelson D.C."/>
            <person name="Schulman A.H."/>
            <person name="Timko M.P."/>
            <person name="dePamphilis C.W."/>
            <person name="Choi D."/>
            <person name="Shirasu K."/>
        </authorList>
    </citation>
    <scope>NUCLEOTIDE SEQUENCE [LARGE SCALE GENOMIC DNA]</scope>
    <source>
        <strain evidence="2">cv. UVA1</strain>
    </source>
</reference>
<gene>
    <name evidence="1" type="ORF">STAS_29147</name>
</gene>
<proteinExistence type="predicted"/>